<proteinExistence type="predicted"/>
<dbReference type="InterPro" id="IPR000668">
    <property type="entry name" value="Peptidase_C1A_C"/>
</dbReference>
<dbReference type="OrthoDB" id="640249at2759"/>
<comment type="caution">
    <text evidence="2">The sequence shown here is derived from an EMBL/GenBank/DDBJ whole genome shotgun (WGS) entry which is preliminary data.</text>
</comment>
<reference evidence="2" key="1">
    <citation type="submission" date="2019-04" db="EMBL/GenBank/DDBJ databases">
        <title>Sequencing of skin fungus with MAO and IRED activity.</title>
        <authorList>
            <person name="Marsaioli A.J."/>
            <person name="Bonatto J.M.C."/>
            <person name="Reis Junior O."/>
        </authorList>
    </citation>
    <scope>NUCLEOTIDE SEQUENCE</scope>
    <source>
        <strain evidence="2">30M1</strain>
    </source>
</reference>
<dbReference type="AlphaFoldDB" id="A0A9P4T409"/>
<evidence type="ECO:0000313" key="3">
    <source>
        <dbReference type="Proteomes" id="UP000801428"/>
    </source>
</evidence>
<name>A0A9P4T409_CURKU</name>
<dbReference type="Proteomes" id="UP000801428">
    <property type="component" value="Unassembled WGS sequence"/>
</dbReference>
<dbReference type="Pfam" id="PF00112">
    <property type="entry name" value="Peptidase_C1"/>
    <property type="match status" value="1"/>
</dbReference>
<accession>A0A9P4T409</accession>
<evidence type="ECO:0000259" key="1">
    <source>
        <dbReference type="Pfam" id="PF00112"/>
    </source>
</evidence>
<gene>
    <name evidence="2" type="ORF">E8E13_001443</name>
</gene>
<dbReference type="GO" id="GO:0008234">
    <property type="term" value="F:cysteine-type peptidase activity"/>
    <property type="evidence" value="ECO:0007669"/>
    <property type="project" value="InterPro"/>
</dbReference>
<dbReference type="Gene3D" id="3.90.70.10">
    <property type="entry name" value="Cysteine proteinases"/>
    <property type="match status" value="1"/>
</dbReference>
<sequence>MTTISFQGFIPSPEDPRDHDVSIDGLKELSHGPYPTDFNIYANPSSFAEKLPFKAHVYAQGNIGSCVCNAFASAYACALQRQGHDPSFKPSRLFLYYLARLAQTTENENRQGKSDWFASMASNPLTEEMPTDQGSRDRDVLKAISALGCCAEAESLLVLKHESSGTWPYIDVASWEDAPNGMPEWMHSLNATAYGEPMLFPEGAVCRLAPDAKCFANATRHHTLRYAHPNPMDDVNCWKALIQAGYPVVFAINLYSSFDGSASSAAGEHIAKVPDPSHDHYDSYQTGHVVMAVGWDDNKGKGGAFRVQNSWGINWADLGCCWMEYSWLRSIGFKRDAWVLLDSHDS</sequence>
<keyword evidence="3" id="KW-1185">Reference proteome</keyword>
<evidence type="ECO:0000313" key="2">
    <source>
        <dbReference type="EMBL" id="KAF2993603.1"/>
    </source>
</evidence>
<protein>
    <recommendedName>
        <fullName evidence="1">Peptidase C1A papain C-terminal domain-containing protein</fullName>
    </recommendedName>
</protein>
<feature type="domain" description="Peptidase C1A papain C-terminal" evidence="1">
    <location>
        <begin position="239"/>
        <end position="326"/>
    </location>
</feature>
<dbReference type="InterPro" id="IPR038765">
    <property type="entry name" value="Papain-like_cys_pep_sf"/>
</dbReference>
<dbReference type="CDD" id="cd02619">
    <property type="entry name" value="Peptidase_C1"/>
    <property type="match status" value="1"/>
</dbReference>
<dbReference type="SUPFAM" id="SSF54001">
    <property type="entry name" value="Cysteine proteinases"/>
    <property type="match status" value="1"/>
</dbReference>
<dbReference type="EMBL" id="SWKU01000050">
    <property type="protein sequence ID" value="KAF2993603.1"/>
    <property type="molecule type" value="Genomic_DNA"/>
</dbReference>
<dbReference type="GO" id="GO:0006508">
    <property type="term" value="P:proteolysis"/>
    <property type="evidence" value="ECO:0007669"/>
    <property type="project" value="InterPro"/>
</dbReference>
<organism evidence="2 3">
    <name type="scientific">Curvularia kusanoi</name>
    <name type="common">Cochliobolus kusanoi</name>
    <dbReference type="NCBI Taxonomy" id="90978"/>
    <lineage>
        <taxon>Eukaryota</taxon>
        <taxon>Fungi</taxon>
        <taxon>Dikarya</taxon>
        <taxon>Ascomycota</taxon>
        <taxon>Pezizomycotina</taxon>
        <taxon>Dothideomycetes</taxon>
        <taxon>Pleosporomycetidae</taxon>
        <taxon>Pleosporales</taxon>
        <taxon>Pleosporineae</taxon>
        <taxon>Pleosporaceae</taxon>
        <taxon>Curvularia</taxon>
    </lineage>
</organism>